<accession>A0A1X7HIT4</accession>
<dbReference type="RefSeq" id="WP_143266894.1">
    <property type="nucleotide sequence ID" value="NZ_FXAK01000008.1"/>
</dbReference>
<dbReference type="Proteomes" id="UP000192936">
    <property type="component" value="Unassembled WGS sequence"/>
</dbReference>
<proteinExistence type="predicted"/>
<dbReference type="STRING" id="286727.SAMN02982917_6285"/>
<sequence>MQRTVWGKAIQGASGLWFKGGIDSKGRRNLLVAQTSVGLETGSHDHYWEMENGNFGVQLRNRDGTSSVADKKGHIFPINTTFPLMVNKFLKPLFDQYCAGLK</sequence>
<gene>
    <name evidence="1" type="ORF">SAMN02982917_6285</name>
</gene>
<name>A0A1X7HIT4_9PROT</name>
<evidence type="ECO:0000313" key="2">
    <source>
        <dbReference type="Proteomes" id="UP000192936"/>
    </source>
</evidence>
<dbReference type="AlphaFoldDB" id="A0A1X7HIT4"/>
<reference evidence="1 2" key="1">
    <citation type="submission" date="2017-04" db="EMBL/GenBank/DDBJ databases">
        <authorList>
            <person name="Afonso C.L."/>
            <person name="Miller P.J."/>
            <person name="Scott M.A."/>
            <person name="Spackman E."/>
            <person name="Goraichik I."/>
            <person name="Dimitrov K.M."/>
            <person name="Suarez D.L."/>
            <person name="Swayne D.E."/>
        </authorList>
    </citation>
    <scope>NUCLEOTIDE SEQUENCE [LARGE SCALE GENOMIC DNA]</scope>
    <source>
        <strain evidence="1 2">A2P</strain>
    </source>
</reference>
<organism evidence="1 2">
    <name type="scientific">Azospirillum oryzae</name>
    <dbReference type="NCBI Taxonomy" id="286727"/>
    <lineage>
        <taxon>Bacteria</taxon>
        <taxon>Pseudomonadati</taxon>
        <taxon>Pseudomonadota</taxon>
        <taxon>Alphaproteobacteria</taxon>
        <taxon>Rhodospirillales</taxon>
        <taxon>Azospirillaceae</taxon>
        <taxon>Azospirillum</taxon>
    </lineage>
</organism>
<evidence type="ECO:0000313" key="1">
    <source>
        <dbReference type="EMBL" id="SMF87464.1"/>
    </source>
</evidence>
<dbReference type="EMBL" id="FXAK01000008">
    <property type="protein sequence ID" value="SMF87464.1"/>
    <property type="molecule type" value="Genomic_DNA"/>
</dbReference>
<protein>
    <submittedName>
        <fullName evidence="1">Uncharacterized protein</fullName>
    </submittedName>
</protein>